<keyword evidence="4" id="KW-1185">Reference proteome</keyword>
<reference evidence="3 4" key="1">
    <citation type="submission" date="2023-03" db="EMBL/GenBank/DDBJ databases">
        <title>High-quality genome of Scylla paramamosain provides insights in environmental adaptation.</title>
        <authorList>
            <person name="Zhang L."/>
        </authorList>
    </citation>
    <scope>NUCLEOTIDE SEQUENCE [LARGE SCALE GENOMIC DNA]</scope>
    <source>
        <strain evidence="3">LZ_2023a</strain>
        <tissue evidence="3">Muscle</tissue>
    </source>
</reference>
<evidence type="ECO:0000256" key="1">
    <source>
        <dbReference type="SAM" id="SignalP"/>
    </source>
</evidence>
<keyword evidence="1" id="KW-0732">Signal</keyword>
<feature type="chain" id="PRO_5044013208" description="Chitin-binding type-4 domain-containing protein" evidence="1">
    <location>
        <begin position="22"/>
        <end position="340"/>
    </location>
</feature>
<sequence length="340" mass="38173">MASRGSVLLMVLATFLGDVRGHGRMMEPPARNAMWRFGFPNPVNYNDNELYCGGFAIHYGKNNGKCGVCGDDYRDKVPRDHEAGGTYGNGIVTKRYISGQVIDIEAELTTNHWGYMEIKLCPHNDPSMEVTQECLDQYALPIEGTTETRFVIPQESSKTETFRWRVKLPDGVTCTNCVVQWKYFAGNTWGLSSNGSGAVGYGPQETFINCADVTINTNIPTGVFPADAFVDNPWQLFFRGSYPGVNSKKTKPGPGGLTPLVVRSQLCIPVGHMRRLEHMADWCMRNCLMYPPNCDRAYCKCVYECEAVGDFKKQKYADRYCHQECLKYPSNCSETLCHCF</sequence>
<organism evidence="3 4">
    <name type="scientific">Scylla paramamosain</name>
    <name type="common">Mud crab</name>
    <dbReference type="NCBI Taxonomy" id="85552"/>
    <lineage>
        <taxon>Eukaryota</taxon>
        <taxon>Metazoa</taxon>
        <taxon>Ecdysozoa</taxon>
        <taxon>Arthropoda</taxon>
        <taxon>Crustacea</taxon>
        <taxon>Multicrustacea</taxon>
        <taxon>Malacostraca</taxon>
        <taxon>Eumalacostraca</taxon>
        <taxon>Eucarida</taxon>
        <taxon>Decapoda</taxon>
        <taxon>Pleocyemata</taxon>
        <taxon>Brachyura</taxon>
        <taxon>Eubrachyura</taxon>
        <taxon>Portunoidea</taxon>
        <taxon>Portunidae</taxon>
        <taxon>Portuninae</taxon>
        <taxon>Scylla</taxon>
    </lineage>
</organism>
<feature type="domain" description="Chitin-binding type-4" evidence="2">
    <location>
        <begin position="22"/>
        <end position="213"/>
    </location>
</feature>
<evidence type="ECO:0000313" key="4">
    <source>
        <dbReference type="Proteomes" id="UP001487740"/>
    </source>
</evidence>
<dbReference type="EMBL" id="JARAKH010000009">
    <property type="protein sequence ID" value="KAK8400764.1"/>
    <property type="molecule type" value="Genomic_DNA"/>
</dbReference>
<gene>
    <name evidence="3" type="ORF">O3P69_002515</name>
</gene>
<dbReference type="InterPro" id="IPR004302">
    <property type="entry name" value="Cellulose/chitin-bd_N"/>
</dbReference>
<comment type="caution">
    <text evidence="3">The sequence shown here is derived from an EMBL/GenBank/DDBJ whole genome shotgun (WGS) entry which is preliminary data.</text>
</comment>
<evidence type="ECO:0000313" key="3">
    <source>
        <dbReference type="EMBL" id="KAK8400764.1"/>
    </source>
</evidence>
<feature type="signal peptide" evidence="1">
    <location>
        <begin position="1"/>
        <end position="21"/>
    </location>
</feature>
<name>A0AAW0UM50_SCYPA</name>
<dbReference type="Proteomes" id="UP001487740">
    <property type="component" value="Unassembled WGS sequence"/>
</dbReference>
<proteinExistence type="predicted"/>
<dbReference type="AlphaFoldDB" id="A0AAW0UM50"/>
<evidence type="ECO:0000259" key="2">
    <source>
        <dbReference type="Pfam" id="PF03067"/>
    </source>
</evidence>
<accession>A0AAW0UM50</accession>
<dbReference type="Pfam" id="PF03067">
    <property type="entry name" value="LPMO_10"/>
    <property type="match status" value="1"/>
</dbReference>
<protein>
    <recommendedName>
        <fullName evidence="2">Chitin-binding type-4 domain-containing protein</fullName>
    </recommendedName>
</protein>